<dbReference type="Pfam" id="PF23037">
    <property type="entry name" value="KOWx_SPT5"/>
    <property type="match status" value="1"/>
</dbReference>
<comment type="subcellular location">
    <subcellularLocation>
        <location evidence="1 9">Nucleus</location>
    </subcellularLocation>
</comment>
<dbReference type="GO" id="GO:0000785">
    <property type="term" value="C:chromatin"/>
    <property type="evidence" value="ECO:0007669"/>
    <property type="project" value="UniProtKB-ARBA"/>
</dbReference>
<dbReference type="FunFam" id="3.30.70.940:FF:000005">
    <property type="entry name" value="Transcription elongation factor SPT5"/>
    <property type="match status" value="1"/>
</dbReference>
<dbReference type="GO" id="GO:0006357">
    <property type="term" value="P:regulation of transcription by RNA polymerase II"/>
    <property type="evidence" value="ECO:0007669"/>
    <property type="project" value="InterPro"/>
</dbReference>
<accession>A0AAN6TTE6</accession>
<dbReference type="GO" id="GO:0003746">
    <property type="term" value="F:translation elongation factor activity"/>
    <property type="evidence" value="ECO:0007669"/>
    <property type="project" value="UniProtKB-KW"/>
</dbReference>
<dbReference type="Pfam" id="PF11942">
    <property type="entry name" value="Spt5_N"/>
    <property type="match status" value="1"/>
</dbReference>
<feature type="compositionally biased region" description="Basic residues" evidence="10">
    <location>
        <begin position="120"/>
        <end position="129"/>
    </location>
</feature>
<evidence type="ECO:0000256" key="3">
    <source>
        <dbReference type="ARBA" id="ARBA00020181"/>
    </source>
</evidence>
<dbReference type="Pfam" id="PF23291">
    <property type="entry name" value="KOW4_SPT5"/>
    <property type="match status" value="1"/>
</dbReference>
<dbReference type="Pfam" id="PF23284">
    <property type="entry name" value="KOW2_Spt5"/>
    <property type="match status" value="1"/>
</dbReference>
<dbReference type="InterPro" id="IPR039385">
    <property type="entry name" value="NGN_Euk"/>
</dbReference>
<feature type="domain" description="KOW" evidence="11">
    <location>
        <begin position="488"/>
        <end position="515"/>
    </location>
</feature>
<dbReference type="CDD" id="cd09888">
    <property type="entry name" value="NGN_Euk"/>
    <property type="match status" value="1"/>
</dbReference>
<dbReference type="Proteomes" id="UP001302602">
    <property type="component" value="Unassembled WGS sequence"/>
</dbReference>
<evidence type="ECO:0000256" key="1">
    <source>
        <dbReference type="ARBA" id="ARBA00004123"/>
    </source>
</evidence>
<dbReference type="InterPro" id="IPR022581">
    <property type="entry name" value="Spt5_N"/>
</dbReference>
<evidence type="ECO:0000256" key="8">
    <source>
        <dbReference type="ARBA" id="ARBA00025870"/>
    </source>
</evidence>
<dbReference type="AlphaFoldDB" id="A0AAN6TTE6"/>
<evidence type="ECO:0000256" key="9">
    <source>
        <dbReference type="PIRNR" id="PIRNR036945"/>
    </source>
</evidence>
<dbReference type="InterPro" id="IPR041978">
    <property type="entry name" value="KOW_Spt5_5"/>
</dbReference>
<feature type="compositionally biased region" description="Gly residues" evidence="10">
    <location>
        <begin position="827"/>
        <end position="837"/>
    </location>
</feature>
<reference evidence="13" key="2">
    <citation type="submission" date="2023-05" db="EMBL/GenBank/DDBJ databases">
        <authorList>
            <consortium name="Lawrence Berkeley National Laboratory"/>
            <person name="Steindorff A."/>
            <person name="Hensen N."/>
            <person name="Bonometti L."/>
            <person name="Westerberg I."/>
            <person name="Brannstrom I.O."/>
            <person name="Guillou S."/>
            <person name="Cros-Aarteil S."/>
            <person name="Calhoun S."/>
            <person name="Haridas S."/>
            <person name="Kuo A."/>
            <person name="Mondo S."/>
            <person name="Pangilinan J."/>
            <person name="Riley R."/>
            <person name="Labutti K."/>
            <person name="Andreopoulos B."/>
            <person name="Lipzen A."/>
            <person name="Chen C."/>
            <person name="Yanf M."/>
            <person name="Daum C."/>
            <person name="Ng V."/>
            <person name="Clum A."/>
            <person name="Ohm R."/>
            <person name="Martin F."/>
            <person name="Silar P."/>
            <person name="Natvig D."/>
            <person name="Lalanne C."/>
            <person name="Gautier V."/>
            <person name="Ament-Velasquez S.L."/>
            <person name="Kruys A."/>
            <person name="Hutchinson M.I."/>
            <person name="Powell A.J."/>
            <person name="Barry K."/>
            <person name="Miller A.N."/>
            <person name="Grigoriev I.V."/>
            <person name="Debuchy R."/>
            <person name="Gladieux P."/>
            <person name="Thoren M.H."/>
            <person name="Johannesson H."/>
        </authorList>
    </citation>
    <scope>NUCLEOTIDE SEQUENCE</scope>
    <source>
        <strain evidence="13">CBS 731.68</strain>
    </source>
</reference>
<dbReference type="InterPro" id="IPR057936">
    <property type="entry name" value="KOWx_Spt5"/>
</dbReference>
<proteinExistence type="inferred from homology"/>
<dbReference type="CDD" id="cd06082">
    <property type="entry name" value="KOW_Spt5_2"/>
    <property type="match status" value="1"/>
</dbReference>
<evidence type="ECO:0000256" key="10">
    <source>
        <dbReference type="SAM" id="MobiDB-lite"/>
    </source>
</evidence>
<dbReference type="GO" id="GO:0032044">
    <property type="term" value="C:DSIF complex"/>
    <property type="evidence" value="ECO:0007669"/>
    <property type="project" value="TreeGrafter"/>
</dbReference>
<dbReference type="Gene3D" id="2.30.30.30">
    <property type="match status" value="3"/>
</dbReference>
<dbReference type="PANTHER" id="PTHR11125">
    <property type="entry name" value="SUPPRESSOR OF TY 5"/>
    <property type="match status" value="1"/>
</dbReference>
<dbReference type="CDD" id="cd06085">
    <property type="entry name" value="KOW_Spt5_5"/>
    <property type="match status" value="1"/>
</dbReference>
<feature type="compositionally biased region" description="Acidic residues" evidence="10">
    <location>
        <begin position="76"/>
        <end position="116"/>
    </location>
</feature>
<dbReference type="InterPro" id="IPR024945">
    <property type="entry name" value="Spt5_C_dom"/>
</dbReference>
<dbReference type="CDD" id="cd06083">
    <property type="entry name" value="KOW_Spt5_3"/>
    <property type="match status" value="1"/>
</dbReference>
<dbReference type="GO" id="GO:0003729">
    <property type="term" value="F:mRNA binding"/>
    <property type="evidence" value="ECO:0007669"/>
    <property type="project" value="TreeGrafter"/>
</dbReference>
<dbReference type="FunFam" id="2.30.30.30:FF:000054">
    <property type="entry name" value="Transcription elongation factor SPT5"/>
    <property type="match status" value="1"/>
</dbReference>
<dbReference type="InterPro" id="IPR017071">
    <property type="entry name" value="TF_Spt5_eukaryote"/>
</dbReference>
<dbReference type="SMART" id="SM00739">
    <property type="entry name" value="KOW"/>
    <property type="match status" value="5"/>
</dbReference>
<dbReference type="FunFam" id="2.30.30.30:FF:000018">
    <property type="entry name" value="Transcription elongation factor SPT5"/>
    <property type="match status" value="1"/>
</dbReference>
<gene>
    <name evidence="13" type="ORF">N657DRAFT_579918</name>
</gene>
<dbReference type="InterPro" id="IPR041973">
    <property type="entry name" value="KOW_Spt5_1"/>
</dbReference>
<dbReference type="Pfam" id="PF23290">
    <property type="entry name" value="KOW5_SPT5"/>
    <property type="match status" value="1"/>
</dbReference>
<evidence type="ECO:0000256" key="5">
    <source>
        <dbReference type="ARBA" id="ARBA00023163"/>
    </source>
</evidence>
<dbReference type="InterPro" id="IPR014722">
    <property type="entry name" value="Rib_uL2_dom2"/>
</dbReference>
<keyword evidence="6 9" id="KW-0539">Nucleus</keyword>
<dbReference type="FunFam" id="2.30.30.30:FF:000029">
    <property type="entry name" value="Transcription elongation factor SPT5"/>
    <property type="match status" value="1"/>
</dbReference>
<dbReference type="InterPro" id="IPR008991">
    <property type="entry name" value="Translation_prot_SH3-like_sf"/>
</dbReference>
<dbReference type="Pfam" id="PF23042">
    <property type="entry name" value="KOW1_SPT5"/>
    <property type="match status" value="1"/>
</dbReference>
<dbReference type="EMBL" id="MU853239">
    <property type="protein sequence ID" value="KAK4120334.1"/>
    <property type="molecule type" value="Genomic_DNA"/>
</dbReference>
<evidence type="ECO:0000259" key="12">
    <source>
        <dbReference type="SMART" id="SM01104"/>
    </source>
</evidence>
<keyword evidence="4" id="KW-0507">mRNA processing</keyword>
<feature type="compositionally biased region" description="Acidic residues" evidence="10">
    <location>
        <begin position="136"/>
        <end position="154"/>
    </location>
</feature>
<dbReference type="PIRSF" id="PIRSF036945">
    <property type="entry name" value="Spt5"/>
    <property type="match status" value="1"/>
</dbReference>
<feature type="domain" description="KOW" evidence="11">
    <location>
        <begin position="330"/>
        <end position="358"/>
    </location>
</feature>
<comment type="caution">
    <text evidence="13">The sequence shown here is derived from an EMBL/GenBank/DDBJ whole genome shotgun (WGS) entry which is preliminary data.</text>
</comment>
<organism evidence="13 14">
    <name type="scientific">Parathielavia appendiculata</name>
    <dbReference type="NCBI Taxonomy" id="2587402"/>
    <lineage>
        <taxon>Eukaryota</taxon>
        <taxon>Fungi</taxon>
        <taxon>Dikarya</taxon>
        <taxon>Ascomycota</taxon>
        <taxon>Pezizomycotina</taxon>
        <taxon>Sordariomycetes</taxon>
        <taxon>Sordariomycetidae</taxon>
        <taxon>Sordariales</taxon>
        <taxon>Chaetomiaceae</taxon>
        <taxon>Parathielavia</taxon>
    </lineage>
</organism>
<comment type="similarity">
    <text evidence="2 9">Belongs to the SPT5 family.</text>
</comment>
<dbReference type="GeneID" id="87826197"/>
<feature type="compositionally biased region" description="Acidic residues" evidence="10">
    <location>
        <begin position="55"/>
        <end position="64"/>
    </location>
</feature>
<keyword evidence="13" id="KW-0251">Elongation factor</keyword>
<dbReference type="SMART" id="SM01104">
    <property type="entry name" value="CTD"/>
    <property type="match status" value="1"/>
</dbReference>
<feature type="domain" description="KOW" evidence="11">
    <location>
        <begin position="541"/>
        <end position="569"/>
    </location>
</feature>
<evidence type="ECO:0000259" key="11">
    <source>
        <dbReference type="SMART" id="SM00739"/>
    </source>
</evidence>
<feature type="domain" description="KOW" evidence="11">
    <location>
        <begin position="664"/>
        <end position="689"/>
    </location>
</feature>
<feature type="region of interest" description="Disordered" evidence="10">
    <location>
        <begin position="1"/>
        <end position="154"/>
    </location>
</feature>
<dbReference type="GO" id="GO:0006368">
    <property type="term" value="P:transcription elongation by RNA polymerase II"/>
    <property type="evidence" value="ECO:0007669"/>
    <property type="project" value="TreeGrafter"/>
</dbReference>
<protein>
    <recommendedName>
        <fullName evidence="3 9">Transcription elongation factor SPT5</fullName>
    </recommendedName>
</protein>
<dbReference type="Pfam" id="PF03439">
    <property type="entry name" value="Spt5-NGN"/>
    <property type="match status" value="1"/>
</dbReference>
<dbReference type="RefSeq" id="XP_062644105.1">
    <property type="nucleotide sequence ID" value="XM_062789427.1"/>
</dbReference>
<feature type="compositionally biased region" description="Low complexity" evidence="10">
    <location>
        <begin position="1070"/>
        <end position="1086"/>
    </location>
</feature>
<dbReference type="Pfam" id="PF12815">
    <property type="entry name" value="CTD"/>
    <property type="match status" value="1"/>
</dbReference>
<feature type="region of interest" description="Disordered" evidence="10">
    <location>
        <begin position="827"/>
        <end position="1096"/>
    </location>
</feature>
<evidence type="ECO:0000256" key="2">
    <source>
        <dbReference type="ARBA" id="ARBA00006956"/>
    </source>
</evidence>
<feature type="domain" description="KOW" evidence="11">
    <location>
        <begin position="758"/>
        <end position="785"/>
    </location>
</feature>
<feature type="domain" description="Spt5 C-terminal" evidence="12">
    <location>
        <begin position="862"/>
        <end position="1074"/>
    </location>
</feature>
<dbReference type="InterPro" id="IPR041976">
    <property type="entry name" value="KOW_Spt5_3"/>
</dbReference>
<keyword evidence="13" id="KW-0648">Protein biosynthesis</keyword>
<feature type="compositionally biased region" description="Basic and acidic residues" evidence="10">
    <location>
        <begin position="35"/>
        <end position="47"/>
    </location>
</feature>
<dbReference type="InterPro" id="IPR041975">
    <property type="entry name" value="KOW_Spt5_2"/>
</dbReference>
<feature type="compositionally biased region" description="Low complexity" evidence="10">
    <location>
        <begin position="1047"/>
        <end position="1062"/>
    </location>
</feature>
<name>A0AAN6TTE6_9PEZI</name>
<dbReference type="InterPro" id="IPR041977">
    <property type="entry name" value="KOW_Spt5_4"/>
</dbReference>
<evidence type="ECO:0000313" key="13">
    <source>
        <dbReference type="EMBL" id="KAK4120334.1"/>
    </source>
</evidence>
<feature type="region of interest" description="Disordered" evidence="10">
    <location>
        <begin position="161"/>
        <end position="180"/>
    </location>
</feature>
<comment type="subunit">
    <text evidence="8">Component of the SPT4-SPT5 complex. Interacts with RNA polymerase II.</text>
</comment>
<evidence type="ECO:0000256" key="6">
    <source>
        <dbReference type="ARBA" id="ARBA00023242"/>
    </source>
</evidence>
<dbReference type="GO" id="GO:0032784">
    <property type="term" value="P:regulation of DNA-templated transcription elongation"/>
    <property type="evidence" value="ECO:0007669"/>
    <property type="project" value="InterPro"/>
</dbReference>
<dbReference type="InterPro" id="IPR039659">
    <property type="entry name" value="SPT5"/>
</dbReference>
<dbReference type="Gene3D" id="3.30.70.940">
    <property type="entry name" value="NusG, N-terminal domain"/>
    <property type="match status" value="1"/>
</dbReference>
<feature type="compositionally biased region" description="Low complexity" evidence="10">
    <location>
        <begin position="1018"/>
        <end position="1039"/>
    </location>
</feature>
<evidence type="ECO:0000256" key="7">
    <source>
        <dbReference type="ARBA" id="ARBA00024691"/>
    </source>
</evidence>
<keyword evidence="14" id="KW-1185">Reference proteome</keyword>
<dbReference type="InterPro" id="IPR036735">
    <property type="entry name" value="NGN_dom_sf"/>
</dbReference>
<dbReference type="CDD" id="cd06081">
    <property type="entry name" value="KOW_Spt5_1"/>
    <property type="match status" value="1"/>
</dbReference>
<evidence type="ECO:0000313" key="14">
    <source>
        <dbReference type="Proteomes" id="UP001302602"/>
    </source>
</evidence>
<dbReference type="InterPro" id="IPR005100">
    <property type="entry name" value="NGN-domain"/>
</dbReference>
<dbReference type="InterPro" id="IPR005824">
    <property type="entry name" value="KOW"/>
</dbReference>
<keyword evidence="5 9" id="KW-0804">Transcription</keyword>
<dbReference type="PANTHER" id="PTHR11125:SF7">
    <property type="entry name" value="TRANSCRIPTION ELONGATION FACTOR SPT5"/>
    <property type="match status" value="1"/>
</dbReference>
<dbReference type="SUPFAM" id="SSF50104">
    <property type="entry name" value="Translation proteins SH3-like domain"/>
    <property type="match status" value="1"/>
</dbReference>
<comment type="function">
    <text evidence="7 9">The SPT4-SPT5 complex mediates both activation and inhibition of transcription elongation, and plays a role in pre-mRNA processing. This complex seems to be important for the stability of the RNA polymerase II elongation machinery on the chromatin template but not for the inherent ability of this machinery to translocate down the gene.</text>
</comment>
<feature type="region of interest" description="Disordered" evidence="10">
    <location>
        <begin position="379"/>
        <end position="399"/>
    </location>
</feature>
<dbReference type="CDD" id="cd06084">
    <property type="entry name" value="KOW_Spt5_4"/>
    <property type="match status" value="1"/>
</dbReference>
<dbReference type="GO" id="GO:0006397">
    <property type="term" value="P:mRNA processing"/>
    <property type="evidence" value="ECO:0007669"/>
    <property type="project" value="UniProtKB-KW"/>
</dbReference>
<sequence>MASSAPFQFAGDSESEDDSFNPAPADLSDDENDATTDRATAKSDRRASSPTADNELNDDDEDDERPSKSASKPSRDDEEEEENADEEEEDGDDGKNGDDEEDEEEEEEEDEDEDDEDVHRHRRKRRKDHRAAFFDIEAEVEDEDEAEDEEKDGEEIEDFIDNAHPDDIAESGHLDDDRRHRELDRRRELEASMDAEKQAEILRARYGKRAPARGYGEMAVVPKRLLLPSVDDPGIWAVRCKEGKERDVVFSIMRRIEERAGTKDEVPITAAFERGGPNSVMKGYIYVEARRQNDIMIALDGVLDVYPRTKMILVELKDMPDLLRVTKTPNLEPGAWVRLKKPAKHAGDLAQVLDVTENGLEARVRFIPRLDYGVRDETSTAAAAGKRKRPGMPGPRPPQRLFSEVEARKRNPRQLQGNPQTNTWTYMGEDFENGFQVKDIKIQQLEVKNVNPTLEEVTKFASGSEDGTENLDLKALAASLKDGSTNVTYVPGDVIEVYQGEQRGVVGKAINVQNDIVTLRVTEGELAGQTIEVPNKGLRKRFKAGDHVKVIGGSRFRDEVGMVVKIVDDRITLLTDQTNTEITVFSKDLREASDIGGQGSLGQYSLLDLVQLDPTTVGCIVKVDRESMVVLDQNGDTRQVMPSQIANKLPKRKTAVAADRNGSEIRLDDVVREYGGQQRQGKIIHIHRSFIFLHSHATTENAGVFVTRAGNVTTIAAKGGRSTNPNSGPDLSTMNPALKRNPAANNNAMQPPKTFGRDRALGQTISIRKGGYKGLMGIVKDTTDTHARVELHGKNKIVTVPKADLIFKDKVTGKTIDIYSRSGRGGFGAPGSGGYGDRPGSRTPMGANGGERTPAWGAPKSIARTPAWGRGETSGSRTPAWGDGSRTVNPYDGSRTAYGDGNRTAYGGATSYGGGSRTPAWSSSAKTPAHDGFGHGSKTPAYGAGAGSIGSTDPWGSKTPAYGASAPTPGASGPSDSWGYTPGPSGGGSSSSHHHPYDAPTPGGAGFGAPTPAPLNAPTPGGAYSAPTPAAISAPTPGAWQGGWGSAADAAPTPAVGAPTPGASGGGYYGAPTPAAYGGAPETPAASGEIRYADDD</sequence>
<reference evidence="13" key="1">
    <citation type="journal article" date="2023" name="Mol. Phylogenet. Evol.">
        <title>Genome-scale phylogeny and comparative genomics of the fungal order Sordariales.</title>
        <authorList>
            <person name="Hensen N."/>
            <person name="Bonometti L."/>
            <person name="Westerberg I."/>
            <person name="Brannstrom I.O."/>
            <person name="Guillou S."/>
            <person name="Cros-Aarteil S."/>
            <person name="Calhoun S."/>
            <person name="Haridas S."/>
            <person name="Kuo A."/>
            <person name="Mondo S."/>
            <person name="Pangilinan J."/>
            <person name="Riley R."/>
            <person name="LaButti K."/>
            <person name="Andreopoulos B."/>
            <person name="Lipzen A."/>
            <person name="Chen C."/>
            <person name="Yan M."/>
            <person name="Daum C."/>
            <person name="Ng V."/>
            <person name="Clum A."/>
            <person name="Steindorff A."/>
            <person name="Ohm R.A."/>
            <person name="Martin F."/>
            <person name="Silar P."/>
            <person name="Natvig D.O."/>
            <person name="Lalanne C."/>
            <person name="Gautier V."/>
            <person name="Ament-Velasquez S.L."/>
            <person name="Kruys A."/>
            <person name="Hutchinson M.I."/>
            <person name="Powell A.J."/>
            <person name="Barry K."/>
            <person name="Miller A.N."/>
            <person name="Grigoriev I.V."/>
            <person name="Debuchy R."/>
            <person name="Gladieux P."/>
            <person name="Hiltunen Thoren M."/>
            <person name="Johannesson H."/>
        </authorList>
    </citation>
    <scope>NUCLEOTIDE SEQUENCE</scope>
    <source>
        <strain evidence="13">CBS 731.68</strain>
    </source>
</reference>
<evidence type="ECO:0000256" key="4">
    <source>
        <dbReference type="ARBA" id="ARBA00022664"/>
    </source>
</evidence>